<feature type="transmembrane region" description="Helical" evidence="2">
    <location>
        <begin position="168"/>
        <end position="186"/>
    </location>
</feature>
<feature type="compositionally biased region" description="Gly residues" evidence="1">
    <location>
        <begin position="16"/>
        <end position="25"/>
    </location>
</feature>
<reference evidence="3" key="1">
    <citation type="submission" date="2022-12" db="EMBL/GenBank/DDBJ databases">
        <title>Jiella pelagia sp. nov., isolated from phosphonate enriched culture of Northwest Pacific surface seawater.</title>
        <authorList>
            <person name="Shin D.Y."/>
            <person name="Hwang C.Y."/>
        </authorList>
    </citation>
    <scope>NUCLEOTIDE SEQUENCE</scope>
    <source>
        <strain evidence="3">HL-NP1</strain>
    </source>
</reference>
<feature type="transmembrane region" description="Helical" evidence="2">
    <location>
        <begin position="245"/>
        <end position="264"/>
    </location>
</feature>
<sequence>MLPPQTSHGAVPASGNGDGDGGSGSSGETAARGSSLGPIWFGLGGLLIFVIAVASALDTGMTVARGYKLVDGDMPARAALTERLVSRCSDNGALWCVPADPSTAGEVSGDATETDTVTRSVDMRILRESCLPAQKGKDLTPACLDAWQQALWSADRDGSQTSSADGDIARAVWSVVGWAGSVLTFASPSPETLAHSEALSLVPAFVLALTGICVLIGAVGSGMIGTPYGMLVDGQNRLSLGKTQAALWTVVIIGAYAILASFKVGALSFASSSSGDGLFPELEAWAWAALGISVSSTYVSVLVKNATPKAGTVSLQSKGVFSNIALPALARPQSSPQDASIANLFSGENEQTAGRPDLSRIQNILFTIILLLTYTGALVAEFNEITIATYLDAVSGADWLNFPDPGPTFAALLGFSHATYIIGKFSAADTETRPPNQ</sequence>
<keyword evidence="2" id="KW-0472">Membrane</keyword>
<feature type="transmembrane region" description="Helical" evidence="2">
    <location>
        <begin position="39"/>
        <end position="57"/>
    </location>
</feature>
<dbReference type="Proteomes" id="UP001164020">
    <property type="component" value="Chromosome"/>
</dbReference>
<accession>A0ABY7BWC6</accession>
<feature type="transmembrane region" description="Helical" evidence="2">
    <location>
        <begin position="284"/>
        <end position="303"/>
    </location>
</feature>
<feature type="transmembrane region" description="Helical" evidence="2">
    <location>
        <begin position="198"/>
        <end position="224"/>
    </location>
</feature>
<dbReference type="EMBL" id="CP114029">
    <property type="protein sequence ID" value="WAP67707.1"/>
    <property type="molecule type" value="Genomic_DNA"/>
</dbReference>
<evidence type="ECO:0000313" key="4">
    <source>
        <dbReference type="Proteomes" id="UP001164020"/>
    </source>
</evidence>
<organism evidence="3 4">
    <name type="scientific">Jiella pelagia</name>
    <dbReference type="NCBI Taxonomy" id="2986949"/>
    <lineage>
        <taxon>Bacteria</taxon>
        <taxon>Pseudomonadati</taxon>
        <taxon>Pseudomonadota</taxon>
        <taxon>Alphaproteobacteria</taxon>
        <taxon>Hyphomicrobiales</taxon>
        <taxon>Aurantimonadaceae</taxon>
        <taxon>Jiella</taxon>
    </lineage>
</organism>
<evidence type="ECO:0000256" key="2">
    <source>
        <dbReference type="SAM" id="Phobius"/>
    </source>
</evidence>
<keyword evidence="2" id="KW-1133">Transmembrane helix</keyword>
<feature type="region of interest" description="Disordered" evidence="1">
    <location>
        <begin position="1"/>
        <end position="30"/>
    </location>
</feature>
<evidence type="ECO:0000256" key="1">
    <source>
        <dbReference type="SAM" id="MobiDB-lite"/>
    </source>
</evidence>
<feature type="transmembrane region" description="Helical" evidence="2">
    <location>
        <begin position="364"/>
        <end position="382"/>
    </location>
</feature>
<keyword evidence="4" id="KW-1185">Reference proteome</keyword>
<proteinExistence type="predicted"/>
<keyword evidence="2" id="KW-0812">Transmembrane</keyword>
<evidence type="ECO:0000313" key="3">
    <source>
        <dbReference type="EMBL" id="WAP67707.1"/>
    </source>
</evidence>
<name>A0ABY7BWC6_9HYPH</name>
<protein>
    <submittedName>
        <fullName evidence="3">Uncharacterized protein</fullName>
    </submittedName>
</protein>
<dbReference type="RefSeq" id="WP_268880169.1">
    <property type="nucleotide sequence ID" value="NZ_CP114029.1"/>
</dbReference>
<gene>
    <name evidence="3" type="ORF">OH818_19840</name>
</gene>